<dbReference type="EMBL" id="PYGD01000002">
    <property type="protein sequence ID" value="PSK93121.1"/>
    <property type="molecule type" value="Genomic_DNA"/>
</dbReference>
<dbReference type="OrthoDB" id="9984403at2"/>
<dbReference type="Proteomes" id="UP000240572">
    <property type="component" value="Unassembled WGS sequence"/>
</dbReference>
<accession>A0A2P8D7G3</accession>
<keyword evidence="2" id="KW-1185">Reference proteome</keyword>
<gene>
    <name evidence="1" type="ORF">B0I18_10290</name>
</gene>
<name>A0A2P8D7G3_9BACT</name>
<proteinExistence type="predicted"/>
<evidence type="ECO:0000313" key="2">
    <source>
        <dbReference type="Proteomes" id="UP000240572"/>
    </source>
</evidence>
<organism evidence="1 2">
    <name type="scientific">Taibaiella chishuiensis</name>
    <dbReference type="NCBI Taxonomy" id="1434707"/>
    <lineage>
        <taxon>Bacteria</taxon>
        <taxon>Pseudomonadati</taxon>
        <taxon>Bacteroidota</taxon>
        <taxon>Chitinophagia</taxon>
        <taxon>Chitinophagales</taxon>
        <taxon>Chitinophagaceae</taxon>
        <taxon>Taibaiella</taxon>
    </lineage>
</organism>
<dbReference type="RefSeq" id="WP_106522147.1">
    <property type="nucleotide sequence ID" value="NZ_PYGD01000002.1"/>
</dbReference>
<reference evidence="1 2" key="1">
    <citation type="submission" date="2018-03" db="EMBL/GenBank/DDBJ databases">
        <title>Genomic Encyclopedia of Type Strains, Phase III (KMG-III): the genomes of soil and plant-associated and newly described type strains.</title>
        <authorList>
            <person name="Whitman W."/>
        </authorList>
    </citation>
    <scope>NUCLEOTIDE SEQUENCE [LARGE SCALE GENOMIC DNA]</scope>
    <source>
        <strain evidence="1 2">CGMCC 1.12700</strain>
    </source>
</reference>
<dbReference type="AlphaFoldDB" id="A0A2P8D7G3"/>
<protein>
    <submittedName>
        <fullName evidence="1">Uncharacterized protein</fullName>
    </submittedName>
</protein>
<sequence>MKKRLIIPYEENKNSSILIALSKIRVHSDMRFEEIGIWGELFHNKKDIYYDIPVDKLDLLLSSLNLSGFTYNIIEVPDLG</sequence>
<evidence type="ECO:0000313" key="1">
    <source>
        <dbReference type="EMBL" id="PSK93121.1"/>
    </source>
</evidence>
<comment type="caution">
    <text evidence="1">The sequence shown here is derived from an EMBL/GenBank/DDBJ whole genome shotgun (WGS) entry which is preliminary data.</text>
</comment>